<dbReference type="InterPro" id="IPR011335">
    <property type="entry name" value="Restrct_endonuc-II-like"/>
</dbReference>
<protein>
    <submittedName>
        <fullName evidence="1">Uncharacterized protein YaeQ</fullName>
    </submittedName>
</protein>
<organism evidence="1 2">
    <name type="scientific">Umboniibacter marinipuniceus</name>
    <dbReference type="NCBI Taxonomy" id="569599"/>
    <lineage>
        <taxon>Bacteria</taxon>
        <taxon>Pseudomonadati</taxon>
        <taxon>Pseudomonadota</taxon>
        <taxon>Gammaproteobacteria</taxon>
        <taxon>Cellvibrionales</taxon>
        <taxon>Cellvibrionaceae</taxon>
        <taxon>Umboniibacter</taxon>
    </lineage>
</organism>
<evidence type="ECO:0000313" key="2">
    <source>
        <dbReference type="Proteomes" id="UP000267187"/>
    </source>
</evidence>
<dbReference type="Gene3D" id="3.10.640.10">
    <property type="entry name" value="Restriction endonuclease-like alpha-beta roll domain"/>
    <property type="match status" value="1"/>
</dbReference>
<dbReference type="RefSeq" id="WP_170150845.1">
    <property type="nucleotide sequence ID" value="NZ_REFJ01000005.1"/>
</dbReference>
<sequence>MALKPTIYKFKIALSNLDSNFFDQLELTVAQHPSETPQRMLCRVLCYTLFAHRNISFTKGLSDVDVPDLWSVSNDDHPLLWIEVGEPSLDRLKRACRKAEEAIVVCFKDRSKVWWEGIEAKAAGLNLSVLQFNESALESLTNALARTTELSITITENTFYIAANAEPIEFEINTLK</sequence>
<dbReference type="PANTHER" id="PTHR38784:SF1">
    <property type="entry name" value="SUCROSE PHOSPHORYLASE"/>
    <property type="match status" value="1"/>
</dbReference>
<name>A0A3M0A1I4_9GAMM</name>
<accession>A0A3M0A1I4</accession>
<dbReference type="InterPro" id="IPR009822">
    <property type="entry name" value="YaeQ"/>
</dbReference>
<dbReference type="SMART" id="SM01322">
    <property type="entry name" value="YaeQ"/>
    <property type="match status" value="1"/>
</dbReference>
<dbReference type="Proteomes" id="UP000267187">
    <property type="component" value="Unassembled WGS sequence"/>
</dbReference>
<dbReference type="EMBL" id="REFJ01000005">
    <property type="protein sequence ID" value="RMA78823.1"/>
    <property type="molecule type" value="Genomic_DNA"/>
</dbReference>
<gene>
    <name evidence="1" type="ORF">DFR27_2162</name>
</gene>
<proteinExistence type="predicted"/>
<reference evidence="1 2" key="1">
    <citation type="submission" date="2018-10" db="EMBL/GenBank/DDBJ databases">
        <title>Genomic Encyclopedia of Type Strains, Phase IV (KMG-IV): sequencing the most valuable type-strain genomes for metagenomic binning, comparative biology and taxonomic classification.</title>
        <authorList>
            <person name="Goeker M."/>
        </authorList>
    </citation>
    <scope>NUCLEOTIDE SEQUENCE [LARGE SCALE GENOMIC DNA]</scope>
    <source>
        <strain evidence="1 2">DSM 25080</strain>
    </source>
</reference>
<comment type="caution">
    <text evidence="1">The sequence shown here is derived from an EMBL/GenBank/DDBJ whole genome shotgun (WGS) entry which is preliminary data.</text>
</comment>
<dbReference type="PANTHER" id="PTHR38784">
    <property type="entry name" value="SUCROSE PHOSPHORYLASE"/>
    <property type="match status" value="1"/>
</dbReference>
<dbReference type="Pfam" id="PF07152">
    <property type="entry name" value="YaeQ"/>
    <property type="match status" value="1"/>
</dbReference>
<keyword evidence="2" id="KW-1185">Reference proteome</keyword>
<dbReference type="InterPro" id="IPR038590">
    <property type="entry name" value="YaeQ_sf"/>
</dbReference>
<evidence type="ECO:0000313" key="1">
    <source>
        <dbReference type="EMBL" id="RMA78823.1"/>
    </source>
</evidence>
<dbReference type="PIRSF" id="PIRSF011484">
    <property type="entry name" value="YaeQ"/>
    <property type="match status" value="1"/>
</dbReference>
<dbReference type="AlphaFoldDB" id="A0A3M0A1I4"/>
<dbReference type="SUPFAM" id="SSF52980">
    <property type="entry name" value="Restriction endonuclease-like"/>
    <property type="match status" value="1"/>
</dbReference>